<dbReference type="Pfam" id="PF16932">
    <property type="entry name" value="T4SS_TraI"/>
    <property type="match status" value="1"/>
</dbReference>
<evidence type="ECO:0000256" key="1">
    <source>
        <dbReference type="SAM" id="SignalP"/>
    </source>
</evidence>
<proteinExistence type="predicted"/>
<evidence type="ECO:0000313" key="4">
    <source>
        <dbReference type="Proteomes" id="UP000198919"/>
    </source>
</evidence>
<protein>
    <submittedName>
        <fullName evidence="2 3">DotC</fullName>
    </submittedName>
</protein>
<evidence type="ECO:0000313" key="5">
    <source>
        <dbReference type="Proteomes" id="UP000224607"/>
    </source>
</evidence>
<dbReference type="EMBL" id="NITY01000020">
    <property type="protein sequence ID" value="PHM37621.1"/>
    <property type="molecule type" value="Genomic_DNA"/>
</dbReference>
<sequence>MTLKVLPLCLALVTMPTIGATMDTAPPDINAYLYPQSIDKHGLNDTLWQLLNDAGQTVGFRGGKAQRAWELQQELNNQNDILSRLYEFAPLINRQGWLPPVIVVSEDLAHITDKQIRTANKVYNILVSERFVSNPPTWRQYLLSGLAINFDVSSEIKPKNSAEEKVWREAIKKGWQDGRESADRILESNFHRLTRDYSGMIRYSTLIQQGMISPPVISEELQSVTGSRNKLMIGDRVRDLKQRAGFELDKKRWKPVITPSKK</sequence>
<reference evidence="3" key="1">
    <citation type="submission" date="2016-10" db="EMBL/GenBank/DDBJ databases">
        <authorList>
            <person name="de Groot N.N."/>
        </authorList>
    </citation>
    <scope>NUCLEOTIDE SEQUENCE [LARGE SCALE GENOMIC DNA]</scope>
    <source>
        <strain evidence="3">DSM 17908</strain>
    </source>
</reference>
<organism evidence="3 4">
    <name type="scientific">Xenorhabdus mauleonii</name>
    <dbReference type="NCBI Taxonomy" id="351675"/>
    <lineage>
        <taxon>Bacteria</taxon>
        <taxon>Pseudomonadati</taxon>
        <taxon>Pseudomonadota</taxon>
        <taxon>Gammaproteobacteria</taxon>
        <taxon>Enterobacterales</taxon>
        <taxon>Morganellaceae</taxon>
        <taxon>Xenorhabdus</taxon>
    </lineage>
</organism>
<dbReference type="OrthoDB" id="7992122at2"/>
<accession>A0A1I3V464</accession>
<feature type="signal peptide" evidence="1">
    <location>
        <begin position="1"/>
        <end position="19"/>
    </location>
</feature>
<reference evidence="4" key="2">
    <citation type="submission" date="2016-10" db="EMBL/GenBank/DDBJ databases">
        <authorList>
            <person name="Varghese N."/>
            <person name="Submissions S."/>
        </authorList>
    </citation>
    <scope>NUCLEOTIDE SEQUENCE [LARGE SCALE GENOMIC DNA]</scope>
    <source>
        <strain evidence="4">DSM 17908</strain>
    </source>
</reference>
<evidence type="ECO:0000313" key="2">
    <source>
        <dbReference type="EMBL" id="PHM37621.1"/>
    </source>
</evidence>
<gene>
    <name evidence="3" type="ORF">SAMN05421680_11943</name>
    <name evidence="2" type="ORF">Xmau_03839</name>
</gene>
<evidence type="ECO:0000313" key="3">
    <source>
        <dbReference type="EMBL" id="SFJ90025.1"/>
    </source>
</evidence>
<feature type="chain" id="PRO_5011566895" evidence="1">
    <location>
        <begin position="20"/>
        <end position="262"/>
    </location>
</feature>
<name>A0A1I3V464_9GAMM</name>
<dbReference type="RefSeq" id="WP_092512788.1">
    <property type="nucleotide sequence ID" value="NZ_CAWNQB010000013.1"/>
</dbReference>
<keyword evidence="1" id="KW-0732">Signal</keyword>
<dbReference type="InterPro" id="IPR031618">
    <property type="entry name" value="T4SS_TraI"/>
</dbReference>
<dbReference type="Proteomes" id="UP000224607">
    <property type="component" value="Unassembled WGS sequence"/>
</dbReference>
<dbReference type="AlphaFoldDB" id="A0A1I3V464"/>
<dbReference type="Proteomes" id="UP000198919">
    <property type="component" value="Unassembled WGS sequence"/>
</dbReference>
<keyword evidence="5" id="KW-1185">Reference proteome</keyword>
<dbReference type="EMBL" id="FORG01000019">
    <property type="protein sequence ID" value="SFJ90025.1"/>
    <property type="molecule type" value="Genomic_DNA"/>
</dbReference>
<reference evidence="2 5" key="3">
    <citation type="journal article" date="2017" name="Nat. Microbiol.">
        <title>Natural product diversity associated with the nematode symbionts Photorhabdus and Xenorhabdus.</title>
        <authorList>
            <person name="Tobias N.J."/>
            <person name="Wolff H."/>
            <person name="Djahanschiri B."/>
            <person name="Grundmann F."/>
            <person name="Kronenwerth M."/>
            <person name="Shi Y.M."/>
            <person name="Simonyi S."/>
            <person name="Grun P."/>
            <person name="Shapiro-Ilan D."/>
            <person name="Pidot S.J."/>
            <person name="Stinear T.P."/>
            <person name="Ebersberger I."/>
            <person name="Bode H.B."/>
        </authorList>
    </citation>
    <scope>NUCLEOTIDE SEQUENCE [LARGE SCALE GENOMIC DNA]</scope>
    <source>
        <strain evidence="2 5">DSM 17908</strain>
    </source>
</reference>
<dbReference type="STRING" id="351675.SAMN05421680_11943"/>